<evidence type="ECO:0000313" key="3">
    <source>
        <dbReference type="Proteomes" id="UP000249522"/>
    </source>
</evidence>
<organism evidence="2 3">
    <name type="scientific">Paenibacillus sambharensis</name>
    <dbReference type="NCBI Taxonomy" id="1803190"/>
    <lineage>
        <taxon>Bacteria</taxon>
        <taxon>Bacillati</taxon>
        <taxon>Bacillota</taxon>
        <taxon>Bacilli</taxon>
        <taxon>Bacillales</taxon>
        <taxon>Paenibacillaceae</taxon>
        <taxon>Paenibacillus</taxon>
    </lineage>
</organism>
<accession>A0A2W1LM91</accession>
<keyword evidence="3" id="KW-1185">Reference proteome</keyword>
<evidence type="ECO:0000256" key="1">
    <source>
        <dbReference type="SAM" id="SignalP"/>
    </source>
</evidence>
<evidence type="ECO:0000313" key="2">
    <source>
        <dbReference type="EMBL" id="PZD92891.1"/>
    </source>
</evidence>
<proteinExistence type="predicted"/>
<dbReference type="EMBL" id="QKRB01000063">
    <property type="protein sequence ID" value="PZD92891.1"/>
    <property type="molecule type" value="Genomic_DNA"/>
</dbReference>
<protein>
    <recommendedName>
        <fullName evidence="4">DUF4878 domain-containing protein</fullName>
    </recommendedName>
</protein>
<feature type="signal peptide" evidence="1">
    <location>
        <begin position="1"/>
        <end position="25"/>
    </location>
</feature>
<dbReference type="PROSITE" id="PS51257">
    <property type="entry name" value="PROKAR_LIPOPROTEIN"/>
    <property type="match status" value="1"/>
</dbReference>
<sequence>MLKKAMKWCLTALTLLILVSCTPSTNLNIPEADSFFEDISEKYGDITDGQIQQFDNVYITILYTLSSDDFSEKERKEVFKQTRDFFENQEIRKIIINEIGSDYDKRMLNEGFTIRFQKPRSEIYWVYFKENDEWILIEHKPD</sequence>
<name>A0A2W1LM91_9BACL</name>
<gene>
    <name evidence="2" type="ORF">DNH61_25680</name>
</gene>
<feature type="chain" id="PRO_5038817634" description="DUF4878 domain-containing protein" evidence="1">
    <location>
        <begin position="26"/>
        <end position="142"/>
    </location>
</feature>
<comment type="caution">
    <text evidence="2">The sequence shown here is derived from an EMBL/GenBank/DDBJ whole genome shotgun (WGS) entry which is preliminary data.</text>
</comment>
<dbReference type="AlphaFoldDB" id="A0A2W1LM91"/>
<reference evidence="2 3" key="1">
    <citation type="submission" date="2018-06" db="EMBL/GenBank/DDBJ databases">
        <title>Paenibacillus imtechensis sp. nov.</title>
        <authorList>
            <person name="Pinnaka A.K."/>
            <person name="Singh H."/>
            <person name="Kaur M."/>
        </authorList>
    </citation>
    <scope>NUCLEOTIDE SEQUENCE [LARGE SCALE GENOMIC DNA]</scope>
    <source>
        <strain evidence="2 3">SMB1</strain>
    </source>
</reference>
<keyword evidence="1" id="KW-0732">Signal</keyword>
<dbReference type="Proteomes" id="UP000249522">
    <property type="component" value="Unassembled WGS sequence"/>
</dbReference>
<evidence type="ECO:0008006" key="4">
    <source>
        <dbReference type="Google" id="ProtNLM"/>
    </source>
</evidence>